<feature type="compositionally biased region" description="Low complexity" evidence="1">
    <location>
        <begin position="479"/>
        <end position="492"/>
    </location>
</feature>
<dbReference type="Proteomes" id="UP000308768">
    <property type="component" value="Unassembled WGS sequence"/>
</dbReference>
<feature type="compositionally biased region" description="Polar residues" evidence="1">
    <location>
        <begin position="468"/>
        <end position="478"/>
    </location>
</feature>
<comment type="caution">
    <text evidence="2">The sequence shown here is derived from an EMBL/GenBank/DDBJ whole genome shotgun (WGS) entry which is preliminary data.</text>
</comment>
<gene>
    <name evidence="2" type="ORF">B0A49_06334</name>
</gene>
<feature type="compositionally biased region" description="Low complexity" evidence="1">
    <location>
        <begin position="509"/>
        <end position="556"/>
    </location>
</feature>
<dbReference type="AlphaFoldDB" id="A0A4U0X161"/>
<keyword evidence="3" id="KW-1185">Reference proteome</keyword>
<organism evidence="2 3">
    <name type="scientific">Cryomyces minteri</name>
    <dbReference type="NCBI Taxonomy" id="331657"/>
    <lineage>
        <taxon>Eukaryota</taxon>
        <taxon>Fungi</taxon>
        <taxon>Dikarya</taxon>
        <taxon>Ascomycota</taxon>
        <taxon>Pezizomycotina</taxon>
        <taxon>Dothideomycetes</taxon>
        <taxon>Dothideomycetes incertae sedis</taxon>
        <taxon>Cryomyces</taxon>
    </lineage>
</organism>
<sequence>MVERARVSFLAEPAYTGGAVGVTPTLALPPANEVVGAAPVGMDVIALLVPLTGATGVITDSEVVEAGGAGGTTIVVEPGMMIDTPYPGGTPVFMAAGTGEDKATKTDGELTNPPPIEDKILAGIPLVWDDAKEDSIDSVIPPGPRTGPETLLPGEAVEVPSPDDVDGTDELAATGVNDNATVLEYMVEVVDLLDATALPVLFASTAVREDTLVDKSTGTVVKLKVMVELDAVLETAELALDGTRHSLVEDVPECMLEVVLASIVIVLDAVLMTVDGAGEELLDKAALEVTKLAVEELCRKGTGAVPNGEVVAGAGMVEGTEVMLVVISLVYDEVKHVSARLAFYSIQIASTSNISQQQAHYNMQPVLVGAALLSMAVVSVLGATTPAKGTQVVHVHVYDDGSYLSSSDAYHNDKEIFIKENGFEIELDSNDWSDVKSFMEQKLSSTIKPTVKPTVSPTSKVHRRADSGSASGSQAPPMTTTASEITSTSETAVNPPVSSTSEIIVNPPVSSTQETVTASSTSSAMTSASSSSVAHTATSASGSTSPGPSTTSALPTSGASAGIKSMFGVAFTAAFGVAAFLIV</sequence>
<name>A0A4U0X161_9PEZI</name>
<evidence type="ECO:0000256" key="1">
    <source>
        <dbReference type="SAM" id="MobiDB-lite"/>
    </source>
</evidence>
<reference evidence="2 3" key="1">
    <citation type="submission" date="2017-03" db="EMBL/GenBank/DDBJ databases">
        <title>Genomes of endolithic fungi from Antarctica.</title>
        <authorList>
            <person name="Coleine C."/>
            <person name="Masonjones S."/>
            <person name="Stajich J.E."/>
        </authorList>
    </citation>
    <scope>NUCLEOTIDE SEQUENCE [LARGE SCALE GENOMIC DNA]</scope>
    <source>
        <strain evidence="2 3">CCFEE 5187</strain>
    </source>
</reference>
<evidence type="ECO:0000313" key="3">
    <source>
        <dbReference type="Proteomes" id="UP000308768"/>
    </source>
</evidence>
<proteinExistence type="predicted"/>
<evidence type="ECO:0000313" key="2">
    <source>
        <dbReference type="EMBL" id="TKA67975.1"/>
    </source>
</evidence>
<feature type="compositionally biased region" description="Polar residues" evidence="1">
    <location>
        <begin position="448"/>
        <end position="459"/>
    </location>
</feature>
<dbReference type="STRING" id="331657.A0A4U0X161"/>
<protein>
    <submittedName>
        <fullName evidence="2">Uncharacterized protein</fullName>
    </submittedName>
</protein>
<accession>A0A4U0X161</accession>
<dbReference type="EMBL" id="NAJN01000860">
    <property type="protein sequence ID" value="TKA67975.1"/>
    <property type="molecule type" value="Genomic_DNA"/>
</dbReference>
<feature type="region of interest" description="Disordered" evidence="1">
    <location>
        <begin position="448"/>
        <end position="556"/>
    </location>
</feature>